<dbReference type="RefSeq" id="WP_155325255.1">
    <property type="nucleotide sequence ID" value="NZ_AP021876.1"/>
</dbReference>
<accession>A0A5K7ZZN9</accession>
<protein>
    <submittedName>
        <fullName evidence="2">Uncharacterized protein</fullName>
    </submittedName>
</protein>
<reference evidence="2 3" key="1">
    <citation type="submission" date="2019-11" db="EMBL/GenBank/DDBJ databases">
        <title>Comparative genomics of hydrocarbon-degrading Desulfosarcina strains.</title>
        <authorList>
            <person name="Watanabe M."/>
            <person name="Kojima H."/>
            <person name="Fukui M."/>
        </authorList>
    </citation>
    <scope>NUCLEOTIDE SEQUENCE [LARGE SCALE GENOMIC DNA]</scope>
    <source>
        <strain evidence="2 3">28bB2T</strain>
    </source>
</reference>
<proteinExistence type="predicted"/>
<evidence type="ECO:0000256" key="1">
    <source>
        <dbReference type="SAM" id="MobiDB-lite"/>
    </source>
</evidence>
<dbReference type="Proteomes" id="UP000425960">
    <property type="component" value="Chromosome"/>
</dbReference>
<organism evidence="2 3">
    <name type="scientific">Desulfosarcina ovata subsp. sediminis</name>
    <dbReference type="NCBI Taxonomy" id="885957"/>
    <lineage>
        <taxon>Bacteria</taxon>
        <taxon>Pseudomonadati</taxon>
        <taxon>Thermodesulfobacteriota</taxon>
        <taxon>Desulfobacteria</taxon>
        <taxon>Desulfobacterales</taxon>
        <taxon>Desulfosarcinaceae</taxon>
        <taxon>Desulfosarcina</taxon>
    </lineage>
</organism>
<dbReference type="AlphaFoldDB" id="A0A5K7ZZN9"/>
<feature type="compositionally biased region" description="Basic residues" evidence="1">
    <location>
        <begin position="50"/>
        <end position="74"/>
    </location>
</feature>
<evidence type="ECO:0000313" key="3">
    <source>
        <dbReference type="Proteomes" id="UP000425960"/>
    </source>
</evidence>
<name>A0A5K7ZZN9_9BACT</name>
<gene>
    <name evidence="2" type="ORF">DSCO28_63210</name>
</gene>
<evidence type="ECO:0000313" key="2">
    <source>
        <dbReference type="EMBL" id="BBO85755.1"/>
    </source>
</evidence>
<dbReference type="EMBL" id="AP021876">
    <property type="protein sequence ID" value="BBO85755.1"/>
    <property type="molecule type" value="Genomic_DNA"/>
</dbReference>
<feature type="region of interest" description="Disordered" evidence="1">
    <location>
        <begin position="46"/>
        <end position="74"/>
    </location>
</feature>
<dbReference type="KEGG" id="dov:DSCO28_63210"/>
<sequence length="74" mass="8153">MFIHNDELTCGGETTENYQWKKEVADSTIGQNDTVTAVKVKRLVGAPSFHGKRKRGAQIKTKKPGPKKAKGANR</sequence>